<name>A0A518BBB0_9BACT</name>
<dbReference type="SMART" id="SM00934">
    <property type="entry name" value="OMPdecase"/>
    <property type="match status" value="1"/>
</dbReference>
<dbReference type="SUPFAM" id="SSF51366">
    <property type="entry name" value="Ribulose-phoshate binding barrel"/>
    <property type="match status" value="1"/>
</dbReference>
<dbReference type="CDD" id="cd04726">
    <property type="entry name" value="KGPDC_HPS"/>
    <property type="match status" value="1"/>
</dbReference>
<dbReference type="Pfam" id="PF00215">
    <property type="entry name" value="OMPdecase"/>
    <property type="match status" value="1"/>
</dbReference>
<dbReference type="GO" id="GO:0019854">
    <property type="term" value="P:L-ascorbic acid catabolic process"/>
    <property type="evidence" value="ECO:0007669"/>
    <property type="project" value="TreeGrafter"/>
</dbReference>
<sequence length="287" mass="30159">MGKSKWRSAPAHRKITSVIAESHRGPSTSRGVWVARSSANTTLLGHARKKEPMKPIVQISLDVTDIAEAIELAEVAMRAGVDWLEAGTPLIIAEGMNGVRALRERFPDTPIVADLKTMDGGWLEAKLMGEAGATHVVVMSQAHDETIKCVVKAGEDFGLGVMGDNLGSADMVDGAKRLADLGCGFVIHHIGYDERNGIAASGRRAPNPMDQLREVVAAVPVPVQAVGGLTIEQAIETPKHGAPLVVLGAPLTIDADSFQTAAGDVEGALTQICEQVHAYGDVAIGAK</sequence>
<keyword evidence="2" id="KW-0119">Carbohydrate metabolism</keyword>
<dbReference type="EC" id="4.1.2.43" evidence="4"/>
<protein>
    <submittedName>
        <fullName evidence="4">3-hexulose-6-phosphate synthase</fullName>
        <ecNumber evidence="4">4.1.2.43</ecNumber>
    </submittedName>
</protein>
<evidence type="ECO:0000313" key="5">
    <source>
        <dbReference type="Proteomes" id="UP000317093"/>
    </source>
</evidence>
<dbReference type="InterPro" id="IPR011060">
    <property type="entry name" value="RibuloseP-bd_barrel"/>
</dbReference>
<dbReference type="GO" id="GO:0033982">
    <property type="term" value="F:3-dehydro-L-gulonate-6-phosphate decarboxylase activity"/>
    <property type="evidence" value="ECO:0007669"/>
    <property type="project" value="TreeGrafter"/>
</dbReference>
<dbReference type="PANTHER" id="PTHR35039:SF3">
    <property type="entry name" value="3-KETO-L-GULONATE-6-PHOSPHATE DECARBOXYLASE SGBH-RELATED"/>
    <property type="match status" value="1"/>
</dbReference>
<dbReference type="InterPro" id="IPR013785">
    <property type="entry name" value="Aldolase_TIM"/>
</dbReference>
<dbReference type="InterPro" id="IPR001754">
    <property type="entry name" value="OMPdeCOase_dom"/>
</dbReference>
<dbReference type="Gene3D" id="3.20.20.70">
    <property type="entry name" value="Aldolase class I"/>
    <property type="match status" value="1"/>
</dbReference>
<evidence type="ECO:0000256" key="1">
    <source>
        <dbReference type="ARBA" id="ARBA00023239"/>
    </source>
</evidence>
<feature type="domain" description="Orotidine 5'-phosphate decarboxylase" evidence="3">
    <location>
        <begin position="56"/>
        <end position="261"/>
    </location>
</feature>
<reference evidence="4 5" key="1">
    <citation type="submission" date="2019-02" db="EMBL/GenBank/DDBJ databases">
        <title>Deep-cultivation of Planctomycetes and their phenomic and genomic characterization uncovers novel biology.</title>
        <authorList>
            <person name="Wiegand S."/>
            <person name="Jogler M."/>
            <person name="Boedeker C."/>
            <person name="Pinto D."/>
            <person name="Vollmers J."/>
            <person name="Rivas-Marin E."/>
            <person name="Kohn T."/>
            <person name="Peeters S.H."/>
            <person name="Heuer A."/>
            <person name="Rast P."/>
            <person name="Oberbeckmann S."/>
            <person name="Bunk B."/>
            <person name="Jeske O."/>
            <person name="Meyerdierks A."/>
            <person name="Storesund J.E."/>
            <person name="Kallscheuer N."/>
            <person name="Luecker S."/>
            <person name="Lage O.M."/>
            <person name="Pohl T."/>
            <person name="Merkel B.J."/>
            <person name="Hornburger P."/>
            <person name="Mueller R.-W."/>
            <person name="Bruemmer F."/>
            <person name="Labrenz M."/>
            <person name="Spormann A.M."/>
            <person name="Op den Camp H."/>
            <person name="Overmann J."/>
            <person name="Amann R."/>
            <person name="Jetten M.S.M."/>
            <person name="Mascher T."/>
            <person name="Medema M.H."/>
            <person name="Devos D.P."/>
            <person name="Kaster A.-K."/>
            <person name="Ovreas L."/>
            <person name="Rohde M."/>
            <person name="Galperin M.Y."/>
            <person name="Jogler C."/>
        </authorList>
    </citation>
    <scope>NUCLEOTIDE SEQUENCE [LARGE SCALE GENOMIC DNA]</scope>
    <source>
        <strain evidence="4 5">Pan216</strain>
    </source>
</reference>
<organism evidence="4 5">
    <name type="scientific">Kolteria novifilia</name>
    <dbReference type="NCBI Taxonomy" id="2527975"/>
    <lineage>
        <taxon>Bacteria</taxon>
        <taxon>Pseudomonadati</taxon>
        <taxon>Planctomycetota</taxon>
        <taxon>Planctomycetia</taxon>
        <taxon>Kolteriales</taxon>
        <taxon>Kolteriaceae</taxon>
        <taxon>Kolteria</taxon>
    </lineage>
</organism>
<evidence type="ECO:0000256" key="2">
    <source>
        <dbReference type="ARBA" id="ARBA00023277"/>
    </source>
</evidence>
<evidence type="ECO:0000313" key="4">
    <source>
        <dbReference type="EMBL" id="QDU64281.1"/>
    </source>
</evidence>
<dbReference type="Proteomes" id="UP000317093">
    <property type="component" value="Chromosome"/>
</dbReference>
<dbReference type="PANTHER" id="PTHR35039">
    <property type="entry name" value="3-KETO-L-GULONATE-6-PHOSPHATE DECARBOXYLASE SGBH-RELATED"/>
    <property type="match status" value="1"/>
</dbReference>
<keyword evidence="5" id="KW-1185">Reference proteome</keyword>
<dbReference type="GO" id="GO:0004590">
    <property type="term" value="F:orotidine-5'-phosphate decarboxylase activity"/>
    <property type="evidence" value="ECO:0007669"/>
    <property type="project" value="InterPro"/>
</dbReference>
<evidence type="ECO:0000259" key="3">
    <source>
        <dbReference type="SMART" id="SM00934"/>
    </source>
</evidence>
<accession>A0A518BBB0</accession>
<proteinExistence type="predicted"/>
<dbReference type="AlphaFoldDB" id="A0A518BBB0"/>
<dbReference type="EMBL" id="CP036279">
    <property type="protein sequence ID" value="QDU64281.1"/>
    <property type="molecule type" value="Genomic_DNA"/>
</dbReference>
<dbReference type="InterPro" id="IPR041710">
    <property type="entry name" value="HPS/KGPDC"/>
</dbReference>
<dbReference type="GO" id="GO:0043801">
    <property type="term" value="F:hexulose-6-phosphate synthase activity"/>
    <property type="evidence" value="ECO:0007669"/>
    <property type="project" value="UniProtKB-EC"/>
</dbReference>
<gene>
    <name evidence="4" type="primary">hxlA</name>
    <name evidence="4" type="ORF">Pan216_51700</name>
</gene>
<dbReference type="GO" id="GO:0006207">
    <property type="term" value="P:'de novo' pyrimidine nucleobase biosynthetic process"/>
    <property type="evidence" value="ECO:0007669"/>
    <property type="project" value="InterPro"/>
</dbReference>
<dbReference type="KEGG" id="knv:Pan216_51700"/>
<keyword evidence="1 4" id="KW-0456">Lyase</keyword>